<geneLocation type="plasmid" evidence="5 6">
    <name>pDSHI02</name>
</geneLocation>
<sequence length="308" mass="31931">MDITLLDGGLGQELVRRAGRATPLWSMEALLNAPDLVRAVHDDFFAAGAEVATTNTYAVLPDRLAAFDMADQLAPLTERACGIAAAARDAAGGGLVAGALGPLGFSYQPDKAPPPEQAAEIYAEVARLQARIVDVLVLETMSSVDQARGGMMGAQVAGKPVWLALSVDDADGTKLRSGEPLAAISPVLETFSPDRVLINCARPEAVSQAMPILAGLHPRIGGYANGFTRIESGFNRIGATVDLLQARQDIGPAAYAAFAQAWVAAGATTVGGCCEIGPAHIEELARVLKTPVKETIPAGLSAREVAPD</sequence>
<dbReference type="SUPFAM" id="SSF82282">
    <property type="entry name" value="Homocysteine S-methyltransferase"/>
    <property type="match status" value="1"/>
</dbReference>
<name>A8LTT9_DINSH</name>
<keyword evidence="5" id="KW-0614">Plasmid</keyword>
<dbReference type="KEGG" id="dsh:Dshi_3928"/>
<dbReference type="GO" id="GO:0008168">
    <property type="term" value="F:methyltransferase activity"/>
    <property type="evidence" value="ECO:0007669"/>
    <property type="project" value="UniProtKB-UniRule"/>
</dbReference>
<dbReference type="Pfam" id="PF02574">
    <property type="entry name" value="S-methyl_trans"/>
    <property type="match status" value="1"/>
</dbReference>
<organism evidence="5 6">
    <name type="scientific">Dinoroseobacter shibae (strain DSM 16493 / NCIMB 14021 / DFL 12)</name>
    <dbReference type="NCBI Taxonomy" id="398580"/>
    <lineage>
        <taxon>Bacteria</taxon>
        <taxon>Pseudomonadati</taxon>
        <taxon>Pseudomonadota</taxon>
        <taxon>Alphaproteobacteria</taxon>
        <taxon>Rhodobacterales</taxon>
        <taxon>Roseobacteraceae</taxon>
        <taxon>Dinoroseobacter</taxon>
    </lineage>
</organism>
<dbReference type="PANTHER" id="PTHR11103:SF18">
    <property type="entry name" value="SLR1189 PROTEIN"/>
    <property type="match status" value="1"/>
</dbReference>
<reference evidence="6" key="1">
    <citation type="journal article" date="2010" name="ISME J.">
        <title>The complete genome sequence of the algal symbiont Dinoroseobacter shibae: a hitchhiker's guide to life in the sea.</title>
        <authorList>
            <person name="Wagner-Dobler I."/>
            <person name="Ballhausen B."/>
            <person name="Berger M."/>
            <person name="Brinkhoff T."/>
            <person name="Buchholz I."/>
            <person name="Bunk B."/>
            <person name="Cypionka H."/>
            <person name="Daniel R."/>
            <person name="Drepper T."/>
            <person name="Gerdts G."/>
            <person name="Hahnke S."/>
            <person name="Han C."/>
            <person name="Jahn D."/>
            <person name="Kalhoefer D."/>
            <person name="Kiss H."/>
            <person name="Klenk H.P."/>
            <person name="Kyrpides N."/>
            <person name="Liebl W."/>
            <person name="Liesegang H."/>
            <person name="Meincke L."/>
            <person name="Pati A."/>
            <person name="Petersen J."/>
            <person name="Piekarski T."/>
            <person name="Pommerenke C."/>
            <person name="Pradella S."/>
            <person name="Pukall R."/>
            <person name="Rabus R."/>
            <person name="Stackebrandt E."/>
            <person name="Thole S."/>
            <person name="Thompson L."/>
            <person name="Tielen P."/>
            <person name="Tomasch J."/>
            <person name="von Jan M."/>
            <person name="Wanphrut N."/>
            <person name="Wichels A."/>
            <person name="Zech H."/>
            <person name="Simon M."/>
        </authorList>
    </citation>
    <scope>NUCLEOTIDE SEQUENCE [LARGE SCALE GENOMIC DNA]</scope>
    <source>
        <strain evidence="6">DSM 16493 / NCIMB 14021 / DFL 12</strain>
        <plasmid evidence="6">Plasmid pDSHI02</plasmid>
    </source>
</reference>
<feature type="binding site" evidence="3">
    <location>
        <position position="200"/>
    </location>
    <ligand>
        <name>Zn(2+)</name>
        <dbReference type="ChEBI" id="CHEBI:29105"/>
    </ligand>
</feature>
<evidence type="ECO:0000313" key="6">
    <source>
        <dbReference type="Proteomes" id="UP000006833"/>
    </source>
</evidence>
<keyword evidence="3" id="KW-0862">Zinc</keyword>
<evidence type="ECO:0000256" key="3">
    <source>
        <dbReference type="PROSITE-ProRule" id="PRU00333"/>
    </source>
</evidence>
<dbReference type="OrthoDB" id="9803687at2"/>
<keyword evidence="3" id="KW-0479">Metal-binding</keyword>
<evidence type="ECO:0000313" key="5">
    <source>
        <dbReference type="EMBL" id="ABV95656.1"/>
    </source>
</evidence>
<dbReference type="PANTHER" id="PTHR11103">
    <property type="entry name" value="SLR1189 PROTEIN"/>
    <property type="match status" value="1"/>
</dbReference>
<comment type="cofactor">
    <cofactor evidence="3">
        <name>Zn(2+)</name>
        <dbReference type="ChEBI" id="CHEBI:29105"/>
    </cofactor>
</comment>
<evidence type="ECO:0000259" key="4">
    <source>
        <dbReference type="PROSITE" id="PS50970"/>
    </source>
</evidence>
<dbReference type="RefSeq" id="WP_012187314.1">
    <property type="nucleotide sequence ID" value="NC_009956.1"/>
</dbReference>
<dbReference type="HOGENOM" id="CLU_004914_3_0_5"/>
<feature type="binding site" evidence="3">
    <location>
        <position position="273"/>
    </location>
    <ligand>
        <name>Zn(2+)</name>
        <dbReference type="ChEBI" id="CHEBI:29105"/>
    </ligand>
</feature>
<dbReference type="GO" id="GO:0008270">
    <property type="term" value="F:zinc ion binding"/>
    <property type="evidence" value="ECO:0007669"/>
    <property type="project" value="InterPro"/>
</dbReference>
<dbReference type="Proteomes" id="UP000006833">
    <property type="component" value="Plasmid pDSHI02"/>
</dbReference>
<dbReference type="GO" id="GO:0009086">
    <property type="term" value="P:methionine biosynthetic process"/>
    <property type="evidence" value="ECO:0007669"/>
    <property type="project" value="InterPro"/>
</dbReference>
<feature type="binding site" evidence="3">
    <location>
        <position position="274"/>
    </location>
    <ligand>
        <name>Zn(2+)</name>
        <dbReference type="ChEBI" id="CHEBI:29105"/>
    </ligand>
</feature>
<gene>
    <name evidence="5" type="primary">mmuM</name>
    <name evidence="5" type="ordered locus">Dshi_3928</name>
</gene>
<dbReference type="InterPro" id="IPR017226">
    <property type="entry name" value="BHMT-like"/>
</dbReference>
<dbReference type="PROSITE" id="PS50970">
    <property type="entry name" value="HCY"/>
    <property type="match status" value="1"/>
</dbReference>
<dbReference type="GO" id="GO:0032259">
    <property type="term" value="P:methylation"/>
    <property type="evidence" value="ECO:0007669"/>
    <property type="project" value="UniProtKB-KW"/>
</dbReference>
<keyword evidence="1 3" id="KW-0489">Methyltransferase</keyword>
<evidence type="ECO:0000256" key="1">
    <source>
        <dbReference type="ARBA" id="ARBA00022603"/>
    </source>
</evidence>
<proteinExistence type="predicted"/>
<dbReference type="InterPro" id="IPR036589">
    <property type="entry name" value="HCY_dom_sf"/>
</dbReference>
<evidence type="ECO:0000256" key="2">
    <source>
        <dbReference type="ARBA" id="ARBA00022679"/>
    </source>
</evidence>
<keyword evidence="2 3" id="KW-0808">Transferase</keyword>
<dbReference type="InterPro" id="IPR003726">
    <property type="entry name" value="HCY_dom"/>
</dbReference>
<accession>A8LTT9</accession>
<dbReference type="PIRSF" id="PIRSF037505">
    <property type="entry name" value="Betaine_HMT"/>
    <property type="match status" value="1"/>
</dbReference>
<protein>
    <submittedName>
        <fullName evidence="5">Homocysteine S-methyltransferase</fullName>
        <ecNumber evidence="5">2.1.1.10</ecNumber>
    </submittedName>
</protein>
<dbReference type="AlphaFoldDB" id="A8LTT9"/>
<dbReference type="EC" id="2.1.1.10" evidence="5"/>
<dbReference type="EMBL" id="CP000832">
    <property type="protein sequence ID" value="ABV95656.1"/>
    <property type="molecule type" value="Genomic_DNA"/>
</dbReference>
<feature type="domain" description="Hcy-binding" evidence="4">
    <location>
        <begin position="1"/>
        <end position="288"/>
    </location>
</feature>
<keyword evidence="6" id="KW-1185">Reference proteome</keyword>
<dbReference type="Gene3D" id="3.20.20.330">
    <property type="entry name" value="Homocysteine-binding-like domain"/>
    <property type="match status" value="1"/>
</dbReference>